<dbReference type="EMBL" id="JAGDYL010000005">
    <property type="protein sequence ID" value="MBO1804385.1"/>
    <property type="molecule type" value="Genomic_DNA"/>
</dbReference>
<accession>A0A939LT79</accession>
<evidence type="ECO:0000259" key="3">
    <source>
        <dbReference type="Pfam" id="PF00171"/>
    </source>
</evidence>
<gene>
    <name evidence="4" type="ORF">J4H91_03520</name>
</gene>
<comment type="similarity">
    <text evidence="1">Belongs to the aldehyde dehydrogenase family.</text>
</comment>
<keyword evidence="5" id="KW-1185">Reference proteome</keyword>
<proteinExistence type="inferred from homology"/>
<dbReference type="InterPro" id="IPR015590">
    <property type="entry name" value="Aldehyde_DH_dom"/>
</dbReference>
<organism evidence="4 5">
    <name type="scientific">Leucobacter ruminantium</name>
    <dbReference type="NCBI Taxonomy" id="1289170"/>
    <lineage>
        <taxon>Bacteria</taxon>
        <taxon>Bacillati</taxon>
        <taxon>Actinomycetota</taxon>
        <taxon>Actinomycetes</taxon>
        <taxon>Micrococcales</taxon>
        <taxon>Microbacteriaceae</taxon>
        <taxon>Leucobacter</taxon>
    </lineage>
</organism>
<dbReference type="GO" id="GO:0008911">
    <property type="term" value="F:lactaldehyde dehydrogenase (NAD+) activity"/>
    <property type="evidence" value="ECO:0007669"/>
    <property type="project" value="TreeGrafter"/>
</dbReference>
<dbReference type="FunFam" id="3.40.605.10:FF:000007">
    <property type="entry name" value="NAD/NADP-dependent betaine aldehyde dehydrogenase"/>
    <property type="match status" value="1"/>
</dbReference>
<dbReference type="Pfam" id="PF00171">
    <property type="entry name" value="Aldedh"/>
    <property type="match status" value="1"/>
</dbReference>
<evidence type="ECO:0000256" key="2">
    <source>
        <dbReference type="ARBA" id="ARBA00023002"/>
    </source>
</evidence>
<dbReference type="PANTHER" id="PTHR42991:SF1">
    <property type="entry name" value="ALDEHYDE DEHYDROGENASE"/>
    <property type="match status" value="1"/>
</dbReference>
<dbReference type="InterPro" id="IPR016163">
    <property type="entry name" value="Ald_DH_C"/>
</dbReference>
<evidence type="ECO:0000313" key="4">
    <source>
        <dbReference type="EMBL" id="MBO1804385.1"/>
    </source>
</evidence>
<evidence type="ECO:0000256" key="1">
    <source>
        <dbReference type="ARBA" id="ARBA00009986"/>
    </source>
</evidence>
<dbReference type="InterPro" id="IPR016162">
    <property type="entry name" value="Ald_DH_N"/>
</dbReference>
<dbReference type="Gene3D" id="3.40.605.10">
    <property type="entry name" value="Aldehyde Dehydrogenase, Chain A, domain 1"/>
    <property type="match status" value="1"/>
</dbReference>
<comment type="caution">
    <text evidence="4">The sequence shown here is derived from an EMBL/GenBank/DDBJ whole genome shotgun (WGS) entry which is preliminary data.</text>
</comment>
<feature type="domain" description="Aldehyde dehydrogenase" evidence="3">
    <location>
        <begin position="19"/>
        <end position="479"/>
    </location>
</feature>
<keyword evidence="2" id="KW-0560">Oxidoreductase</keyword>
<dbReference type="SUPFAM" id="SSF53720">
    <property type="entry name" value="ALDH-like"/>
    <property type="match status" value="1"/>
</dbReference>
<sequence length="483" mass="49486">MMEGGSRMRKFGLLIGGEWREAADGARAEVRSPYDGSAVGEVAVATAADVDAAIATAERGAAAWRRTPAHERVAILNRAADLADARAEEIAATISAENGKPLTEALGEARRSGAIIRLSAFEGSQLYGDSLPLDANPGTGQDKVGFTLRQPVGIVVAITPFNYPALLVLHKVGPALAAGNAVILKPAGATPLTALQIAQCFVDAGVPEGVISVVTGSGGVLGDALVTDPRVRKISFTGSTGVGERIASIAGVKKLSLELGASSPTVILPGADIEKASSAVAAGGYVNAGQVCISVQRVIVHRDVEADFMDALLPKVAQIKMGDPFADGTTLGPLVAEREAERVAASISRAVDDGAQLLTGGERDGAFISPAVVTGVDTRQAFAQEELFGPAVAVTAVDDFDAAIDAANGTPYGLAAGVFGGTLGEGVRAMREIDAGSVHLGWTPLWRADLMPYGGLKASGYGKEGVRSTIEEMTEVKTVIMHG</sequence>
<reference evidence="4" key="1">
    <citation type="submission" date="2021-03" db="EMBL/GenBank/DDBJ databases">
        <title>Leucobacter chromiisoli sp. nov., isolated from chromium-containing soil of chemical plant.</title>
        <authorList>
            <person name="Xu Z."/>
        </authorList>
    </citation>
    <scope>NUCLEOTIDE SEQUENCE</scope>
    <source>
        <strain evidence="4">A2</strain>
    </source>
</reference>
<dbReference type="Gene3D" id="3.40.309.10">
    <property type="entry name" value="Aldehyde Dehydrogenase, Chain A, domain 2"/>
    <property type="match status" value="1"/>
</dbReference>
<dbReference type="PANTHER" id="PTHR42991">
    <property type="entry name" value="ALDEHYDE DEHYDROGENASE"/>
    <property type="match status" value="1"/>
</dbReference>
<dbReference type="Proteomes" id="UP000664398">
    <property type="component" value="Unassembled WGS sequence"/>
</dbReference>
<dbReference type="InterPro" id="IPR016161">
    <property type="entry name" value="Ald_DH/histidinol_DH"/>
</dbReference>
<protein>
    <submittedName>
        <fullName evidence="4">Aldehyde dehydrogenase family protein</fullName>
    </submittedName>
</protein>
<dbReference type="InterPro" id="IPR051020">
    <property type="entry name" value="ALDH-related_metabolic_enz"/>
</dbReference>
<evidence type="ECO:0000313" key="5">
    <source>
        <dbReference type="Proteomes" id="UP000664398"/>
    </source>
</evidence>
<name>A0A939LT79_9MICO</name>
<dbReference type="AlphaFoldDB" id="A0A939LT79"/>